<keyword evidence="2" id="KW-1185">Reference proteome</keyword>
<dbReference type="EMBL" id="PDCK01000040">
    <property type="protein sequence ID" value="PRQ47977.1"/>
    <property type="molecule type" value="Genomic_DNA"/>
</dbReference>
<sequence length="49" mass="5634">MDLHVPLSYHPLRVQRSHRRPGVLATDHQNPESGYRIGDRIPAFDFIAP</sequence>
<gene>
    <name evidence="1" type="ORF">RchiOBHm_Chr2g0105561</name>
</gene>
<evidence type="ECO:0000313" key="1">
    <source>
        <dbReference type="EMBL" id="PRQ47977.1"/>
    </source>
</evidence>
<reference evidence="1 2" key="1">
    <citation type="journal article" date="2018" name="Nat. Genet.">
        <title>The Rosa genome provides new insights in the design of modern roses.</title>
        <authorList>
            <person name="Bendahmane M."/>
        </authorList>
    </citation>
    <scope>NUCLEOTIDE SEQUENCE [LARGE SCALE GENOMIC DNA]</scope>
    <source>
        <strain evidence="2">cv. Old Blush</strain>
    </source>
</reference>
<dbReference type="Gramene" id="PRQ47977">
    <property type="protein sequence ID" value="PRQ47977"/>
    <property type="gene ID" value="RchiOBHm_Chr2g0105561"/>
</dbReference>
<protein>
    <submittedName>
        <fullName evidence="1">Uncharacterized protein</fullName>
    </submittedName>
</protein>
<dbReference type="AlphaFoldDB" id="A0A2P6RNG9"/>
<evidence type="ECO:0000313" key="2">
    <source>
        <dbReference type="Proteomes" id="UP000238479"/>
    </source>
</evidence>
<proteinExistence type="predicted"/>
<accession>A0A2P6RNG9</accession>
<organism evidence="1 2">
    <name type="scientific">Rosa chinensis</name>
    <name type="common">China rose</name>
    <dbReference type="NCBI Taxonomy" id="74649"/>
    <lineage>
        <taxon>Eukaryota</taxon>
        <taxon>Viridiplantae</taxon>
        <taxon>Streptophyta</taxon>
        <taxon>Embryophyta</taxon>
        <taxon>Tracheophyta</taxon>
        <taxon>Spermatophyta</taxon>
        <taxon>Magnoliopsida</taxon>
        <taxon>eudicotyledons</taxon>
        <taxon>Gunneridae</taxon>
        <taxon>Pentapetalae</taxon>
        <taxon>rosids</taxon>
        <taxon>fabids</taxon>
        <taxon>Rosales</taxon>
        <taxon>Rosaceae</taxon>
        <taxon>Rosoideae</taxon>
        <taxon>Rosoideae incertae sedis</taxon>
        <taxon>Rosa</taxon>
    </lineage>
</organism>
<dbReference type="Proteomes" id="UP000238479">
    <property type="component" value="Chromosome 2"/>
</dbReference>
<comment type="caution">
    <text evidence="1">The sequence shown here is derived from an EMBL/GenBank/DDBJ whole genome shotgun (WGS) entry which is preliminary data.</text>
</comment>
<name>A0A2P6RNG9_ROSCH</name>